<dbReference type="PANTHER" id="PTHR10686">
    <property type="entry name" value="FOLATE TRANSPORTER"/>
    <property type="match status" value="1"/>
</dbReference>
<keyword evidence="2" id="KW-0812">Transmembrane</keyword>
<evidence type="ECO:0000256" key="2">
    <source>
        <dbReference type="SAM" id="Phobius"/>
    </source>
</evidence>
<dbReference type="Ensembl" id="ENSVKKT00000027148.1">
    <property type="protein sequence ID" value="ENSVKKP00000026500.1"/>
    <property type="gene ID" value="ENSVKKG00000017283.1"/>
</dbReference>
<reference evidence="3" key="1">
    <citation type="submission" date="2025-08" db="UniProtKB">
        <authorList>
            <consortium name="Ensembl"/>
        </authorList>
    </citation>
    <scope>IDENTIFICATION</scope>
</reference>
<evidence type="ECO:0000313" key="3">
    <source>
        <dbReference type="Ensembl" id="ENSVKKP00000026500.1"/>
    </source>
</evidence>
<dbReference type="PANTHER" id="PTHR10686:SF19">
    <property type="entry name" value="THIAMINE TRANSPORTER 1"/>
    <property type="match status" value="1"/>
</dbReference>
<evidence type="ECO:0000256" key="1">
    <source>
        <dbReference type="ARBA" id="ARBA00005773"/>
    </source>
</evidence>
<evidence type="ECO:0000313" key="4">
    <source>
        <dbReference type="Proteomes" id="UP000694545"/>
    </source>
</evidence>
<dbReference type="AlphaFoldDB" id="A0A8D2Q831"/>
<feature type="transmembrane region" description="Helical" evidence="2">
    <location>
        <begin position="12"/>
        <end position="31"/>
    </location>
</feature>
<accession>A0A8D2Q831</accession>
<keyword evidence="4" id="KW-1185">Reference proteome</keyword>
<sequence length="78" mass="8770">AWLRRSLRAPRGFGAALPTAVLCVYGFFANLRPSEPFLTPYLLGPDKNLTETQVFLRFLSSRVWLPGWCEFPPLGTDA</sequence>
<dbReference type="Proteomes" id="UP000694545">
    <property type="component" value="Unplaced"/>
</dbReference>
<organism evidence="3 4">
    <name type="scientific">Varanus komodoensis</name>
    <name type="common">Komodo dragon</name>
    <dbReference type="NCBI Taxonomy" id="61221"/>
    <lineage>
        <taxon>Eukaryota</taxon>
        <taxon>Metazoa</taxon>
        <taxon>Chordata</taxon>
        <taxon>Craniata</taxon>
        <taxon>Vertebrata</taxon>
        <taxon>Euteleostomi</taxon>
        <taxon>Lepidosauria</taxon>
        <taxon>Squamata</taxon>
        <taxon>Bifurcata</taxon>
        <taxon>Unidentata</taxon>
        <taxon>Episquamata</taxon>
        <taxon>Toxicofera</taxon>
        <taxon>Anguimorpha</taxon>
        <taxon>Paleoanguimorpha</taxon>
        <taxon>Varanoidea</taxon>
        <taxon>Varanidae</taxon>
        <taxon>Varanus</taxon>
    </lineage>
</organism>
<name>A0A8D2Q831_VARKO</name>
<keyword evidence="2" id="KW-1133">Transmembrane helix</keyword>
<keyword evidence="2" id="KW-0472">Membrane</keyword>
<dbReference type="GO" id="GO:0005886">
    <property type="term" value="C:plasma membrane"/>
    <property type="evidence" value="ECO:0007669"/>
    <property type="project" value="TreeGrafter"/>
</dbReference>
<proteinExistence type="inferred from homology"/>
<dbReference type="GO" id="GO:0015234">
    <property type="term" value="F:thiamine transmembrane transporter activity"/>
    <property type="evidence" value="ECO:0007669"/>
    <property type="project" value="TreeGrafter"/>
</dbReference>
<dbReference type="Pfam" id="PF01770">
    <property type="entry name" value="Folate_carrier"/>
    <property type="match status" value="1"/>
</dbReference>
<dbReference type="InterPro" id="IPR002666">
    <property type="entry name" value="Folate_carrier"/>
</dbReference>
<protein>
    <submittedName>
        <fullName evidence="3">Uncharacterized protein</fullName>
    </submittedName>
</protein>
<reference evidence="3" key="2">
    <citation type="submission" date="2025-09" db="UniProtKB">
        <authorList>
            <consortium name="Ensembl"/>
        </authorList>
    </citation>
    <scope>IDENTIFICATION</scope>
</reference>
<comment type="similarity">
    <text evidence="1">Belongs to the reduced folate carrier (RFC) transporter (TC 2.A.48) family.</text>
</comment>